<dbReference type="Proteomes" id="UP000464314">
    <property type="component" value="Chromosome"/>
</dbReference>
<dbReference type="GO" id="GO:0008171">
    <property type="term" value="F:O-methyltransferase activity"/>
    <property type="evidence" value="ECO:0007669"/>
    <property type="project" value="InterPro"/>
</dbReference>
<evidence type="ECO:0000313" key="6">
    <source>
        <dbReference type="Proteomes" id="UP000464314"/>
    </source>
</evidence>
<dbReference type="KEGG" id="anr:Ana3638_15070"/>
<dbReference type="RefSeq" id="WP_161838768.1">
    <property type="nucleotide sequence ID" value="NZ_CP048000.1"/>
</dbReference>
<dbReference type="EMBL" id="CP048000">
    <property type="protein sequence ID" value="QHQ61943.1"/>
    <property type="molecule type" value="Genomic_DNA"/>
</dbReference>
<feature type="binding site" evidence="4">
    <location>
        <position position="161"/>
    </location>
    <ligand>
        <name>Mg(2+)</name>
        <dbReference type="ChEBI" id="CHEBI:18420"/>
    </ligand>
</feature>
<dbReference type="Pfam" id="PF01596">
    <property type="entry name" value="Methyltransf_3"/>
    <property type="match status" value="1"/>
</dbReference>
<keyword evidence="4" id="KW-0479">Metal-binding</keyword>
<keyword evidence="1 4" id="KW-0489">Methyltransferase</keyword>
<dbReference type="PANTHER" id="PTHR10509">
    <property type="entry name" value="O-METHYLTRANSFERASE-RELATED"/>
    <property type="match status" value="1"/>
</dbReference>
<keyword evidence="4" id="KW-0460">Magnesium</keyword>
<feature type="binding site" evidence="4">
    <location>
        <position position="135"/>
    </location>
    <ligand>
        <name>Mg(2+)</name>
        <dbReference type="ChEBI" id="CHEBI:18420"/>
    </ligand>
</feature>
<dbReference type="InterPro" id="IPR029063">
    <property type="entry name" value="SAM-dependent_MTases_sf"/>
</dbReference>
<feature type="binding site" evidence="4">
    <location>
        <position position="162"/>
    </location>
    <ligand>
        <name>Mg(2+)</name>
        <dbReference type="ChEBI" id="CHEBI:18420"/>
    </ligand>
</feature>
<dbReference type="EC" id="2.1.1.-" evidence="4"/>
<dbReference type="PROSITE" id="PS51682">
    <property type="entry name" value="SAM_OMT_I"/>
    <property type="match status" value="1"/>
</dbReference>
<feature type="binding site" evidence="4">
    <location>
        <begin position="113"/>
        <end position="114"/>
    </location>
    <ligand>
        <name>S-adenosyl-L-methionine</name>
        <dbReference type="ChEBI" id="CHEBI:59789"/>
    </ligand>
</feature>
<reference evidence="5 6" key="1">
    <citation type="submission" date="2020-01" db="EMBL/GenBank/DDBJ databases">
        <title>Genome analysis of Anaerocolumna sp. CBA3638.</title>
        <authorList>
            <person name="Kim J."/>
            <person name="Roh S.W."/>
        </authorList>
    </citation>
    <scope>NUCLEOTIDE SEQUENCE [LARGE SCALE GENOMIC DNA]</scope>
    <source>
        <strain evidence="5 6">CBA3638</strain>
    </source>
</reference>
<dbReference type="GO" id="GO:0016300">
    <property type="term" value="F:tRNA (uridine) methyltransferase activity"/>
    <property type="evidence" value="ECO:0007669"/>
    <property type="project" value="UniProtKB-UniRule"/>
</dbReference>
<accession>A0A6P1TN96</accession>
<keyword evidence="2 4" id="KW-0808">Transferase</keyword>
<dbReference type="InterPro" id="IPR002935">
    <property type="entry name" value="SAM_O-MeTrfase"/>
</dbReference>
<evidence type="ECO:0000256" key="4">
    <source>
        <dbReference type="HAMAP-Rule" id="MF_02217"/>
    </source>
</evidence>
<protein>
    <recommendedName>
        <fullName evidence="4">tRNA 5-hydroxyuridine methyltransferase</fullName>
        <ecNumber evidence="4">2.1.1.-</ecNumber>
    </recommendedName>
    <alternativeName>
        <fullName evidence="4">ho5U methyltransferase</fullName>
    </alternativeName>
</protein>
<comment type="function">
    <text evidence="4">Catalyzes the methylation of 5-hydroxyuridine (ho5U) to form 5-methoxyuridine (mo5U) at position 34 in tRNAs.</text>
</comment>
<sequence>MIVDERITAYINTLEKELPSYLYELEKAALTEGVPIIRKETQTFLRFLLTVKKPRQILEIGTAVGFSALFMSEYMPEDCNITTIEKVEMRLVKARKNIGSAPRKDKITLIEGDALILLKELAANKKAEYDFIFLDAAKAQYMNFLPEIMKLLSKGGLLVTDNVLQDGTVAESRYGITRRDRTIHTRMREYLYTITHMEELETAVIPVGDGVTVSTKL</sequence>
<dbReference type="GO" id="GO:0000287">
    <property type="term" value="F:magnesium ion binding"/>
    <property type="evidence" value="ECO:0007669"/>
    <property type="project" value="UniProtKB-UniRule"/>
</dbReference>
<feature type="binding site" evidence="4">
    <location>
        <position position="135"/>
    </location>
    <ligand>
        <name>S-adenosyl-L-methionine</name>
        <dbReference type="ChEBI" id="CHEBI:59789"/>
    </ligand>
</feature>
<dbReference type="SUPFAM" id="SSF53335">
    <property type="entry name" value="S-adenosyl-L-methionine-dependent methyltransferases"/>
    <property type="match status" value="1"/>
</dbReference>
<feature type="binding site" evidence="4">
    <location>
        <position position="67"/>
    </location>
    <ligand>
        <name>S-adenosyl-L-methionine</name>
        <dbReference type="ChEBI" id="CHEBI:59789"/>
    </ligand>
</feature>
<keyword evidence="4" id="KW-0819">tRNA processing</keyword>
<evidence type="ECO:0000256" key="3">
    <source>
        <dbReference type="ARBA" id="ARBA00022691"/>
    </source>
</evidence>
<dbReference type="AlphaFoldDB" id="A0A6P1TN96"/>
<evidence type="ECO:0000256" key="1">
    <source>
        <dbReference type="ARBA" id="ARBA00022603"/>
    </source>
</evidence>
<dbReference type="PANTHER" id="PTHR10509:SF14">
    <property type="entry name" value="CAFFEOYL-COA O-METHYLTRANSFERASE 3-RELATED"/>
    <property type="match status" value="1"/>
</dbReference>
<evidence type="ECO:0000313" key="5">
    <source>
        <dbReference type="EMBL" id="QHQ61943.1"/>
    </source>
</evidence>
<proteinExistence type="inferred from homology"/>
<dbReference type="GO" id="GO:0030488">
    <property type="term" value="P:tRNA methylation"/>
    <property type="evidence" value="ECO:0007669"/>
    <property type="project" value="UniProtKB-UniRule"/>
</dbReference>
<dbReference type="CDD" id="cd02440">
    <property type="entry name" value="AdoMet_MTases"/>
    <property type="match status" value="1"/>
</dbReference>
<dbReference type="Gene3D" id="3.40.50.150">
    <property type="entry name" value="Vaccinia Virus protein VP39"/>
    <property type="match status" value="1"/>
</dbReference>
<dbReference type="HAMAP" id="MF_02217">
    <property type="entry name" value="TrmR_methyltr"/>
    <property type="match status" value="1"/>
</dbReference>
<keyword evidence="6" id="KW-1185">Reference proteome</keyword>
<dbReference type="GO" id="GO:0008757">
    <property type="term" value="F:S-adenosylmethionine-dependent methyltransferase activity"/>
    <property type="evidence" value="ECO:0007669"/>
    <property type="project" value="TreeGrafter"/>
</dbReference>
<comment type="subunit">
    <text evidence="4">Homodimer.</text>
</comment>
<name>A0A6P1TN96_9FIRM</name>
<organism evidence="5 6">
    <name type="scientific">Anaerocolumna sedimenticola</name>
    <dbReference type="NCBI Taxonomy" id="2696063"/>
    <lineage>
        <taxon>Bacteria</taxon>
        <taxon>Bacillati</taxon>
        <taxon>Bacillota</taxon>
        <taxon>Clostridia</taxon>
        <taxon>Lachnospirales</taxon>
        <taxon>Lachnospiraceae</taxon>
        <taxon>Anaerocolumna</taxon>
    </lineage>
</organism>
<comment type="catalytic activity">
    <reaction evidence="4">
        <text>5-hydroxyuridine(34) in tRNA + S-adenosyl-L-methionine = 5-methoxyuridine(34) in tRNA + S-adenosyl-L-homocysteine + H(+)</text>
        <dbReference type="Rhea" id="RHEA:60524"/>
        <dbReference type="Rhea" id="RHEA-COMP:13381"/>
        <dbReference type="Rhea" id="RHEA-COMP:15591"/>
        <dbReference type="ChEBI" id="CHEBI:15378"/>
        <dbReference type="ChEBI" id="CHEBI:57856"/>
        <dbReference type="ChEBI" id="CHEBI:59789"/>
        <dbReference type="ChEBI" id="CHEBI:136877"/>
        <dbReference type="ChEBI" id="CHEBI:143860"/>
    </reaction>
</comment>
<dbReference type="InterPro" id="IPR043675">
    <property type="entry name" value="TrmR_methyltr"/>
</dbReference>
<comment type="similarity">
    <text evidence="4">Belongs to the class I-like SAM-binding methyltransferase superfamily. Cation-dependent O-methyltransferase family.</text>
</comment>
<dbReference type="InterPro" id="IPR050362">
    <property type="entry name" value="Cation-dep_OMT"/>
</dbReference>
<gene>
    <name evidence="4" type="primary">trmR</name>
    <name evidence="5" type="ORF">Ana3638_15070</name>
</gene>
<evidence type="ECO:0000256" key="2">
    <source>
        <dbReference type="ARBA" id="ARBA00022679"/>
    </source>
</evidence>
<feature type="binding site" evidence="4">
    <location>
        <position position="37"/>
    </location>
    <ligand>
        <name>S-adenosyl-L-methionine</name>
        <dbReference type="ChEBI" id="CHEBI:59789"/>
    </ligand>
</feature>
<keyword evidence="3 4" id="KW-0949">S-adenosyl-L-methionine</keyword>
<feature type="binding site" evidence="4">
    <location>
        <position position="85"/>
    </location>
    <ligand>
        <name>S-adenosyl-L-methionine</name>
        <dbReference type="ChEBI" id="CHEBI:59789"/>
    </ligand>
</feature>